<protein>
    <submittedName>
        <fullName evidence="3">Uncharacterized protein</fullName>
    </submittedName>
</protein>
<gene>
    <name evidence="3" type="primary">Cnig_chr_I.g3137</name>
    <name evidence="3" type="ORF">B9Z55_003137</name>
</gene>
<feature type="domain" description="Sdz-33 F-box" evidence="2">
    <location>
        <begin position="202"/>
        <end position="262"/>
    </location>
</feature>
<evidence type="ECO:0000259" key="2">
    <source>
        <dbReference type="Pfam" id="PF07735"/>
    </source>
</evidence>
<evidence type="ECO:0000313" key="3">
    <source>
        <dbReference type="EMBL" id="PIC53430.1"/>
    </source>
</evidence>
<evidence type="ECO:0000259" key="1">
    <source>
        <dbReference type="Pfam" id="PF00646"/>
    </source>
</evidence>
<comment type="caution">
    <text evidence="3">The sequence shown here is derived from an EMBL/GenBank/DDBJ whole genome shotgun (WGS) entry which is preliminary data.</text>
</comment>
<dbReference type="Pfam" id="PF07735">
    <property type="entry name" value="FBA_2"/>
    <property type="match status" value="1"/>
</dbReference>
<dbReference type="PANTHER" id="PTHR21503:SF8">
    <property type="entry name" value="F-BOX ASSOCIATED DOMAIN-CONTAINING PROTEIN-RELATED"/>
    <property type="match status" value="1"/>
</dbReference>
<dbReference type="EMBL" id="PDUG01000001">
    <property type="protein sequence ID" value="PIC53430.1"/>
    <property type="molecule type" value="Genomic_DNA"/>
</dbReference>
<feature type="domain" description="F-box" evidence="1">
    <location>
        <begin position="15"/>
        <end position="53"/>
    </location>
</feature>
<evidence type="ECO:0000313" key="4">
    <source>
        <dbReference type="Proteomes" id="UP000230233"/>
    </source>
</evidence>
<sequence length="342" mass="39858">MFPQKRIENQVRFPLLDLNYVAIREVLNVLDPIDYINFSRASKSCRTLTAIKKPYKVTVTIRDYTVFRMGNGPVSHAFRWSTFRRKNGTRVIRNLTNPVELREYYLIYSENPFGSLKEFYLYARNLMGIDIDEIVIDMDNFKGPLWDIIDWLRSTSRDFPVLSIYGKNQRQKKLQYILDNVKFKDCLNINVDTIEKLPLKIPDTIERLGIMYAPWITLNYVMQWKLSQIASLDTNLTNQDINVFYKSWIEMESHLNLESFEINLIDLEGFIANGLKDIPYKMGPIRPGPFPAYTPVDGSFEVTRNDGLTASICVYFIGDQFVAVMYTRLALLKDNPIHDVSP</sequence>
<dbReference type="InterPro" id="IPR012885">
    <property type="entry name" value="F-box_Sdz-33"/>
</dbReference>
<dbReference type="PANTHER" id="PTHR21503">
    <property type="entry name" value="F-BOX-CONTAINING HYPOTHETICAL PROTEIN C.ELEGANS"/>
    <property type="match status" value="1"/>
</dbReference>
<keyword evidence="4" id="KW-1185">Reference proteome</keyword>
<dbReference type="Proteomes" id="UP000230233">
    <property type="component" value="Chromosome I"/>
</dbReference>
<reference evidence="4" key="1">
    <citation type="submission" date="2017-10" db="EMBL/GenBank/DDBJ databases">
        <title>Rapid genome shrinkage in a self-fertile nematode reveals novel sperm competition proteins.</title>
        <authorList>
            <person name="Yin D."/>
            <person name="Schwarz E.M."/>
            <person name="Thomas C.G."/>
            <person name="Felde R.L."/>
            <person name="Korf I.F."/>
            <person name="Cutter A.D."/>
            <person name="Schartner C.M."/>
            <person name="Ralston E.J."/>
            <person name="Meyer B.J."/>
            <person name="Haag E.S."/>
        </authorList>
    </citation>
    <scope>NUCLEOTIDE SEQUENCE [LARGE SCALE GENOMIC DNA]</scope>
    <source>
        <strain evidence="4">JU1422</strain>
    </source>
</reference>
<dbReference type="STRING" id="1611254.A0A2G5VP31"/>
<dbReference type="Pfam" id="PF00646">
    <property type="entry name" value="F-box"/>
    <property type="match status" value="1"/>
</dbReference>
<accession>A0A2G5VP31</accession>
<dbReference type="AlphaFoldDB" id="A0A2G5VP31"/>
<proteinExistence type="predicted"/>
<organism evidence="3 4">
    <name type="scientific">Caenorhabditis nigoni</name>
    <dbReference type="NCBI Taxonomy" id="1611254"/>
    <lineage>
        <taxon>Eukaryota</taxon>
        <taxon>Metazoa</taxon>
        <taxon>Ecdysozoa</taxon>
        <taxon>Nematoda</taxon>
        <taxon>Chromadorea</taxon>
        <taxon>Rhabditida</taxon>
        <taxon>Rhabditina</taxon>
        <taxon>Rhabditomorpha</taxon>
        <taxon>Rhabditoidea</taxon>
        <taxon>Rhabditidae</taxon>
        <taxon>Peloderinae</taxon>
        <taxon>Caenorhabditis</taxon>
    </lineage>
</organism>
<dbReference type="InterPro" id="IPR001810">
    <property type="entry name" value="F-box_dom"/>
</dbReference>
<name>A0A2G5VP31_9PELO</name>